<sequence>MRIKALLLCVFCIIISSCSKHKGIEISKLKKERVIERLSDSSFIYDVRAIINYNEDIYLSDYKRNQVIVLDESLKLKKTLGSAGKGPGEFIGPSQLFIDNDTIYVMNDGHRTIEAFDFFKHQKTISPPKEIRLSAEKKFVKSNNYFYLSNVNSHGSISRYNSYNKNIKQFGLIEKYRTEKETRIKNGKYILKYQDFIIAVSDNKPKLEMYNMTGDFVLEFDYRSIKSVSNTMDYIEKQKQEENSYYEFVSDAYLFSDKLYLLTLFYNQNKMFSNKVLEIEINNTAFRASRLLDLGNDWFESICITKGTLLASNGSLVEFKLK</sequence>
<dbReference type="Gene3D" id="2.120.10.30">
    <property type="entry name" value="TolB, C-terminal domain"/>
    <property type="match status" value="1"/>
</dbReference>
<accession>A0ABX7SZQ6</accession>
<dbReference type="RefSeq" id="WP_207972894.1">
    <property type="nucleotide sequence ID" value="NZ_CP071795.1"/>
</dbReference>
<protein>
    <submittedName>
        <fullName evidence="1">6-bladed beta-propeller</fullName>
    </submittedName>
</protein>
<name>A0ABX7SZQ6_9FLAO</name>
<dbReference type="InterPro" id="IPR011042">
    <property type="entry name" value="6-blade_b-propeller_TolB-like"/>
</dbReference>
<reference evidence="1 2" key="1">
    <citation type="submission" date="2021-03" db="EMBL/GenBank/DDBJ databases">
        <title>Complete genome of Polaribacter_sp.G4M1.</title>
        <authorList>
            <person name="Jeong S.W."/>
            <person name="Bae J.W."/>
        </authorList>
    </citation>
    <scope>NUCLEOTIDE SEQUENCE [LARGE SCALE GENOMIC DNA]</scope>
    <source>
        <strain evidence="1 2">G4M1</strain>
    </source>
</reference>
<dbReference type="Pfam" id="PF17170">
    <property type="entry name" value="DUF5128"/>
    <property type="match status" value="1"/>
</dbReference>
<gene>
    <name evidence="1" type="ORF">JL193_05795</name>
</gene>
<dbReference type="PROSITE" id="PS51257">
    <property type="entry name" value="PROKAR_LIPOPROTEIN"/>
    <property type="match status" value="1"/>
</dbReference>
<evidence type="ECO:0000313" key="2">
    <source>
        <dbReference type="Proteomes" id="UP000663935"/>
    </source>
</evidence>
<proteinExistence type="predicted"/>
<keyword evidence="2" id="KW-1185">Reference proteome</keyword>
<dbReference type="EMBL" id="CP071795">
    <property type="protein sequence ID" value="QTD38778.1"/>
    <property type="molecule type" value="Genomic_DNA"/>
</dbReference>
<dbReference type="Proteomes" id="UP000663935">
    <property type="component" value="Chromosome"/>
</dbReference>
<dbReference type="SUPFAM" id="SSF63825">
    <property type="entry name" value="YWTD domain"/>
    <property type="match status" value="1"/>
</dbReference>
<organism evidence="1 2">
    <name type="scientific">Polaribacter batillariae</name>
    <dbReference type="NCBI Taxonomy" id="2808900"/>
    <lineage>
        <taxon>Bacteria</taxon>
        <taxon>Pseudomonadati</taxon>
        <taxon>Bacteroidota</taxon>
        <taxon>Flavobacteriia</taxon>
        <taxon>Flavobacteriales</taxon>
        <taxon>Flavobacteriaceae</taxon>
    </lineage>
</organism>
<evidence type="ECO:0000313" key="1">
    <source>
        <dbReference type="EMBL" id="QTD38778.1"/>
    </source>
</evidence>